<keyword evidence="6" id="KW-0333">Golgi apparatus</keyword>
<protein>
    <recommendedName>
        <fullName evidence="3">Conserved oligomeric Golgi complex subunit 2</fullName>
    </recommendedName>
    <alternativeName>
        <fullName evidence="8">Component of oligomeric Golgi complex 2</fullName>
    </alternativeName>
</protein>
<evidence type="ECO:0000256" key="10">
    <source>
        <dbReference type="SAM" id="MobiDB-lite"/>
    </source>
</evidence>
<evidence type="ECO:0000256" key="9">
    <source>
        <dbReference type="SAM" id="Coils"/>
    </source>
</evidence>
<keyword evidence="9" id="KW-0175">Coiled coil</keyword>
<evidence type="ECO:0000256" key="7">
    <source>
        <dbReference type="ARBA" id="ARBA00023136"/>
    </source>
</evidence>
<dbReference type="Pfam" id="PF12022">
    <property type="entry name" value="COG2_C"/>
    <property type="match status" value="1"/>
</dbReference>
<dbReference type="GO" id="GO:0017119">
    <property type="term" value="C:Golgi transport complex"/>
    <property type="evidence" value="ECO:0007669"/>
    <property type="project" value="TreeGrafter"/>
</dbReference>
<evidence type="ECO:0000256" key="2">
    <source>
        <dbReference type="ARBA" id="ARBA00007603"/>
    </source>
</evidence>
<keyword evidence="5" id="KW-0653">Protein transport</keyword>
<feature type="coiled-coil region" evidence="9">
    <location>
        <begin position="98"/>
        <end position="125"/>
    </location>
</feature>
<dbReference type="Proteomes" id="UP001217754">
    <property type="component" value="Chromosome 7"/>
</dbReference>
<gene>
    <name evidence="13" type="ORF">MJAP1_003609</name>
</gene>
<evidence type="ECO:0000259" key="11">
    <source>
        <dbReference type="Pfam" id="PF06148"/>
    </source>
</evidence>
<accession>A0AAF0JH84</accession>
<dbReference type="AlphaFoldDB" id="A0AAF0JH84"/>
<dbReference type="GO" id="GO:0007030">
    <property type="term" value="P:Golgi organization"/>
    <property type="evidence" value="ECO:0007669"/>
    <property type="project" value="InterPro"/>
</dbReference>
<dbReference type="PANTHER" id="PTHR12961">
    <property type="entry name" value="CONSERVED OLIGOMERIC GOLGI COMPLEX COMPONENT 2"/>
    <property type="match status" value="1"/>
</dbReference>
<feature type="domain" description="Conserved oligomeric Golgi complex subunit 2 N-terminal" evidence="11">
    <location>
        <begin position="29"/>
        <end position="82"/>
    </location>
</feature>
<organism evidence="13 14">
    <name type="scientific">Malassezia japonica</name>
    <dbReference type="NCBI Taxonomy" id="223818"/>
    <lineage>
        <taxon>Eukaryota</taxon>
        <taxon>Fungi</taxon>
        <taxon>Dikarya</taxon>
        <taxon>Basidiomycota</taxon>
        <taxon>Ustilaginomycotina</taxon>
        <taxon>Malasseziomycetes</taxon>
        <taxon>Malasseziales</taxon>
        <taxon>Malasseziaceae</taxon>
        <taxon>Malassezia</taxon>
    </lineage>
</organism>
<dbReference type="GO" id="GO:0000139">
    <property type="term" value="C:Golgi membrane"/>
    <property type="evidence" value="ECO:0007669"/>
    <property type="project" value="UniProtKB-SubCell"/>
</dbReference>
<sequence length="757" mass="82069">MDDVGVVPALALPPPLERGLALLSPEKEPVFDVDAFLCSRTYGQDVQTILKELRTYSHTLQERLVQVIHDKYRDFVALATMLNVDAGRIKALGGDTDMEKARGVLQELRAALGGIQDELEREREASAQARIDKRNLTALLDIDAGLDRVQAALRGTHVPIADAALDEVLGKGTESNETDVPEPTSDAPLVDRMREALREYLCVADLLDKVDTETYAAFLAALQPRVHAARRALGTESETLLQDALHTLLHDTTDAEGLSALDLGLQTSRALDASATHAALVQMERGLVAPLLSRGHTENVLSADVYADEAERAQLHTLTGLMFGDAADCAAAAPLLRVLDGILQTAQSLKSVSRISERVGGGALDVFNDVLWRTASGKLMDEHGGTLFFVGRPDAFHRNYTLVQHFLEALVRAAPSKRAAAAFRAHEATKALERRWQLSAFFHLRARETVTDLEAALRTPAPAAGFVHGGFAHLLHAFLQPWRKTRHVPVLAAREWRLSLHILSRYATWLASVTPAASESDTPSRSVTPNAPSDDGMTPEEVRHLQSQAALLSDARLFEERVRTSFRAFILPKILGEHEAEAVRAAVSDALDASLGHAEPLAPRIGRVVVAALQRKCAEPLRHVRAASSQFRALAAKQGAPQASAFIPQIFLPLRQFLGDGAVAKDVRQAWASEVIDSTLARYTSAVQTITRNLESLRRLKRGTPALQDEGGDSGVYAQLRADIAALRADVAALEKEGDIVVESGAWASLEASVAEA</sequence>
<evidence type="ECO:0000256" key="5">
    <source>
        <dbReference type="ARBA" id="ARBA00022927"/>
    </source>
</evidence>
<evidence type="ECO:0000313" key="14">
    <source>
        <dbReference type="Proteomes" id="UP001217754"/>
    </source>
</evidence>
<evidence type="ECO:0000256" key="3">
    <source>
        <dbReference type="ARBA" id="ARBA00020977"/>
    </source>
</evidence>
<proteinExistence type="inferred from homology"/>
<keyword evidence="4" id="KW-0813">Transport</keyword>
<evidence type="ECO:0000259" key="12">
    <source>
        <dbReference type="Pfam" id="PF12022"/>
    </source>
</evidence>
<feature type="domain" description="COG complex component COG2 C-terminal" evidence="12">
    <location>
        <begin position="434"/>
        <end position="706"/>
    </location>
</feature>
<dbReference type="GO" id="GO:0015031">
    <property type="term" value="P:protein transport"/>
    <property type="evidence" value="ECO:0007669"/>
    <property type="project" value="UniProtKB-KW"/>
</dbReference>
<dbReference type="InterPro" id="IPR024602">
    <property type="entry name" value="COG_su2_N"/>
</dbReference>
<evidence type="ECO:0000256" key="4">
    <source>
        <dbReference type="ARBA" id="ARBA00022448"/>
    </source>
</evidence>
<evidence type="ECO:0000256" key="1">
    <source>
        <dbReference type="ARBA" id="ARBA00004395"/>
    </source>
</evidence>
<feature type="coiled-coil region" evidence="9">
    <location>
        <begin position="680"/>
        <end position="737"/>
    </location>
</feature>
<dbReference type="InterPro" id="IPR009316">
    <property type="entry name" value="COG2"/>
</dbReference>
<keyword evidence="14" id="KW-1185">Reference proteome</keyword>
<keyword evidence="7" id="KW-0472">Membrane</keyword>
<reference evidence="13" key="1">
    <citation type="submission" date="2023-03" db="EMBL/GenBank/DDBJ databases">
        <title>Mating type loci evolution in Malassezia.</title>
        <authorList>
            <person name="Coelho M.A."/>
        </authorList>
    </citation>
    <scope>NUCLEOTIDE SEQUENCE</scope>
    <source>
        <strain evidence="13">CBS 9431</strain>
    </source>
</reference>
<dbReference type="Pfam" id="PF06148">
    <property type="entry name" value="COG2_N"/>
    <property type="match status" value="1"/>
</dbReference>
<comment type="similarity">
    <text evidence="2">Belongs to the COG2 family.</text>
</comment>
<dbReference type="GeneID" id="85227260"/>
<dbReference type="GO" id="GO:0006891">
    <property type="term" value="P:intra-Golgi vesicle-mediated transport"/>
    <property type="evidence" value="ECO:0007669"/>
    <property type="project" value="TreeGrafter"/>
</dbReference>
<feature type="compositionally biased region" description="Polar residues" evidence="10">
    <location>
        <begin position="517"/>
        <end position="531"/>
    </location>
</feature>
<dbReference type="InterPro" id="IPR024603">
    <property type="entry name" value="COG_complex_COG2_C"/>
</dbReference>
<evidence type="ECO:0000256" key="6">
    <source>
        <dbReference type="ARBA" id="ARBA00023034"/>
    </source>
</evidence>
<feature type="region of interest" description="Disordered" evidence="10">
    <location>
        <begin position="517"/>
        <end position="540"/>
    </location>
</feature>
<name>A0AAF0JH84_9BASI</name>
<dbReference type="RefSeq" id="XP_060123518.1">
    <property type="nucleotide sequence ID" value="XM_060267535.1"/>
</dbReference>
<comment type="subcellular location">
    <subcellularLocation>
        <location evidence="1">Golgi apparatus membrane</location>
        <topology evidence="1">Peripheral membrane protein</topology>
    </subcellularLocation>
</comment>
<dbReference type="PANTHER" id="PTHR12961:SF0">
    <property type="entry name" value="CONSERVED OLIGOMERIC GOLGI COMPLEX SUBUNIT 2"/>
    <property type="match status" value="1"/>
</dbReference>
<evidence type="ECO:0000256" key="8">
    <source>
        <dbReference type="ARBA" id="ARBA00031344"/>
    </source>
</evidence>
<dbReference type="EMBL" id="CP119964">
    <property type="protein sequence ID" value="WFD40621.1"/>
    <property type="molecule type" value="Genomic_DNA"/>
</dbReference>
<evidence type="ECO:0000313" key="13">
    <source>
        <dbReference type="EMBL" id="WFD40621.1"/>
    </source>
</evidence>